<dbReference type="PIRSF" id="PIRSF011396">
    <property type="entry name" value="Trp_halogenase"/>
    <property type="match status" value="1"/>
</dbReference>
<dbReference type="EMBL" id="BMZH01000008">
    <property type="protein sequence ID" value="GHA97756.1"/>
    <property type="molecule type" value="Genomic_DNA"/>
</dbReference>
<dbReference type="SUPFAM" id="SSF51905">
    <property type="entry name" value="FAD/NAD(P)-binding domain"/>
    <property type="match status" value="1"/>
</dbReference>
<feature type="binding site" evidence="2">
    <location>
        <begin position="16"/>
        <end position="19"/>
    </location>
    <ligand>
        <name>FAD</name>
        <dbReference type="ChEBI" id="CHEBI:57692"/>
    </ligand>
</feature>
<feature type="binding site" evidence="2">
    <location>
        <position position="82"/>
    </location>
    <ligand>
        <name>7-chloro-L-tryptophan</name>
        <dbReference type="ChEBI" id="CHEBI:58713"/>
    </ligand>
</feature>
<reference evidence="3" key="2">
    <citation type="submission" date="2020-09" db="EMBL/GenBank/DDBJ databases">
        <authorList>
            <person name="Sun Q."/>
            <person name="Kim S."/>
        </authorList>
    </citation>
    <scope>NUCLEOTIDE SEQUENCE</scope>
    <source>
        <strain evidence="3">KCTC 32513</strain>
    </source>
</reference>
<dbReference type="InterPro" id="IPR033856">
    <property type="entry name" value="Trp_halogen"/>
</dbReference>
<dbReference type="Gene3D" id="3.50.50.60">
    <property type="entry name" value="FAD/NAD(P)-binding domain"/>
    <property type="match status" value="1"/>
</dbReference>
<dbReference type="InterPro" id="IPR006905">
    <property type="entry name" value="Flavin_halogenase"/>
</dbReference>
<dbReference type="AlphaFoldDB" id="A0A8J3CTA2"/>
<reference evidence="3" key="1">
    <citation type="journal article" date="2014" name="Int. J. Syst. Evol. Microbiol.">
        <title>Complete genome sequence of Corynebacterium casei LMG S-19264T (=DSM 44701T), isolated from a smear-ripened cheese.</title>
        <authorList>
            <consortium name="US DOE Joint Genome Institute (JGI-PGF)"/>
            <person name="Walter F."/>
            <person name="Albersmeier A."/>
            <person name="Kalinowski J."/>
            <person name="Ruckert C."/>
        </authorList>
    </citation>
    <scope>NUCLEOTIDE SEQUENCE</scope>
    <source>
        <strain evidence="3">KCTC 32513</strain>
    </source>
</reference>
<keyword evidence="2" id="KW-0274">FAD</keyword>
<feature type="binding site" evidence="2">
    <location>
        <position position="189"/>
    </location>
    <ligand>
        <name>FAD</name>
        <dbReference type="ChEBI" id="CHEBI:57692"/>
    </ligand>
</feature>
<protein>
    <submittedName>
        <fullName evidence="3">Tryptophan halogenase</fullName>
    </submittedName>
</protein>
<name>A0A8J3CTA2_9PROT</name>
<feature type="binding site" evidence="2">
    <location>
        <position position="346"/>
    </location>
    <ligand>
        <name>L-tryptophan</name>
        <dbReference type="ChEBI" id="CHEBI:57912"/>
    </ligand>
</feature>
<feature type="binding site" evidence="2">
    <location>
        <position position="350"/>
    </location>
    <ligand>
        <name>FAD</name>
        <dbReference type="ChEBI" id="CHEBI:57692"/>
    </ligand>
</feature>
<dbReference type="PANTHER" id="PTHR43747">
    <property type="entry name" value="FAD-BINDING PROTEIN"/>
    <property type="match status" value="1"/>
</dbReference>
<evidence type="ECO:0000256" key="2">
    <source>
        <dbReference type="PIRSR" id="PIRSR011396-2"/>
    </source>
</evidence>
<dbReference type="Proteomes" id="UP000634004">
    <property type="component" value="Unassembled WGS sequence"/>
</dbReference>
<comment type="caution">
    <text evidence="3">The sequence shown here is derived from an EMBL/GenBank/DDBJ whole genome shotgun (WGS) entry which is preliminary data.</text>
</comment>
<dbReference type="InterPro" id="IPR050816">
    <property type="entry name" value="Flavin-dep_Halogenase_NPB"/>
</dbReference>
<evidence type="ECO:0000256" key="1">
    <source>
        <dbReference type="PIRSR" id="PIRSR011396-1"/>
    </source>
</evidence>
<dbReference type="GO" id="GO:0004497">
    <property type="term" value="F:monooxygenase activity"/>
    <property type="evidence" value="ECO:0007669"/>
    <property type="project" value="InterPro"/>
</dbReference>
<keyword evidence="2" id="KW-0285">Flavoprotein</keyword>
<feature type="binding site" evidence="2">
    <location>
        <position position="337"/>
    </location>
    <ligand>
        <name>FAD</name>
        <dbReference type="ChEBI" id="CHEBI:57692"/>
    </ligand>
</feature>
<dbReference type="PANTHER" id="PTHR43747:SF4">
    <property type="entry name" value="FLAVIN-DEPENDENT TRYPTOPHAN HALOGENASE"/>
    <property type="match status" value="1"/>
</dbReference>
<organism evidence="3 4">
    <name type="scientific">Algimonas arctica</name>
    <dbReference type="NCBI Taxonomy" id="1479486"/>
    <lineage>
        <taxon>Bacteria</taxon>
        <taxon>Pseudomonadati</taxon>
        <taxon>Pseudomonadota</taxon>
        <taxon>Alphaproteobacteria</taxon>
        <taxon>Maricaulales</taxon>
        <taxon>Robiginitomaculaceae</taxon>
        <taxon>Algimonas</taxon>
    </lineage>
</organism>
<sequence length="511" mass="57458">MNDQTSQIMSVCILGGGTAGWMTAAALAFKFHDSDVRIQIVESEQIGTVGVGEATLPHIRFFNQALGIDEAEFMRATNATFKLGIEFCDWGQIGDKYIHPFGDFGQPIDGVDFHHVWNKLRRSGLKTPLEEFSYPIIAAQSGRFHHPDPDPAKIESTFGYAYQFDSSHYAKFLRKFAEDRGVTRIEGKVVNTVQNPETGHVETLQLESGETVKGELFIDCSGFRGLLIEQCLKTGYQDWSEWLPCNRAVAVQSATVGDIPPYTRSTAREAGWQWRIPLQHRTGNGFVYCSDYISDDEAREQMLSAVEGELLTTPKQLYFMTGRRNLFWNKNVVSIGLSAGFLEPLESTSIHFIQEGITALLELFPDRSFASSDQDEYNERMSLNFERVRDFLLLHYVATERDDSPMWRHFRALTLPDSLQSKIDVWTHRGLVPSYEFSVFLPPSWIAVFAGQRILPTAEDPRLNRLSAEILQSETETLHRSIQSAVARAPAHVSFIEKIGGLASSARAPAS</sequence>
<dbReference type="GO" id="GO:0000166">
    <property type="term" value="F:nucleotide binding"/>
    <property type="evidence" value="ECO:0007669"/>
    <property type="project" value="UniProtKB-KW"/>
</dbReference>
<evidence type="ECO:0000313" key="4">
    <source>
        <dbReference type="Proteomes" id="UP000634004"/>
    </source>
</evidence>
<dbReference type="InterPro" id="IPR036188">
    <property type="entry name" value="FAD/NAD-bd_sf"/>
</dbReference>
<feature type="active site" evidence="1">
    <location>
        <position position="82"/>
    </location>
</feature>
<keyword evidence="4" id="KW-1185">Reference proteome</keyword>
<accession>A0A8J3CTA2</accession>
<keyword evidence="2" id="KW-0547">Nucleotide-binding</keyword>
<proteinExistence type="predicted"/>
<evidence type="ECO:0000313" key="3">
    <source>
        <dbReference type="EMBL" id="GHA97756.1"/>
    </source>
</evidence>
<dbReference type="RefSeq" id="WP_189498180.1">
    <property type="nucleotide sequence ID" value="NZ_BMZH01000008.1"/>
</dbReference>
<dbReference type="Pfam" id="PF04820">
    <property type="entry name" value="Trp_halogenase"/>
    <property type="match status" value="1"/>
</dbReference>
<gene>
    <name evidence="3" type="ORF">GCM10009069_20880</name>
</gene>